<feature type="binding site" evidence="12">
    <location>
        <position position="384"/>
    </location>
    <ligand>
        <name>L-serine</name>
        <dbReference type="ChEBI" id="CHEBI:33384"/>
    </ligand>
</feature>
<dbReference type="InterPro" id="IPR042103">
    <property type="entry name" value="SerRS_1_N_sf"/>
</dbReference>
<dbReference type="InterPro" id="IPR006195">
    <property type="entry name" value="aa-tRNA-synth_II"/>
</dbReference>
<sequence>MLDIKYVLNNVEKVREGLLSRNFEISIYDEFVELAKNRGQIMFEAQNKKAELGKLSKEFSKFKNDPAKIQEIKNQIEAIKQEEQELTEKANNLNSKINDLILQIPNLPLETVPVGKNEDQNVILETRDKIGRGLVKAMLPHYEIAKNLDIIDFERGVKLSGSRYVIYKNEGSRLVRALINLMIDTHIEKGYNEFATPVIVKSEMLYGTGNLPKFAEDLYKIESESASYLIPTAEVTLTNIYNNEIVDLSQPFKATAYTECFRSEAGSSGKDTKGLIRQHQFKKVELVKVTNAEDAWTEYLAMLEDAKAILEKLEIPYRTLQLCTGDMGFSSRNTVDLELWLPSEQRFREVSSVSYMGDFQARRAMIRYRNNEGKTEYAHTMNGSGLAIDRVIAALLEIYQNEDGTISIPKALQKYMGDKEFIGKN</sequence>
<evidence type="ECO:0000256" key="14">
    <source>
        <dbReference type="PIRSR" id="PIRSR001529-2"/>
    </source>
</evidence>
<evidence type="ECO:0000256" key="7">
    <source>
        <dbReference type="ARBA" id="ARBA00022840"/>
    </source>
</evidence>
<organism evidence="17 18">
    <name type="scientific">Mycoplasmopsis gallopavonis</name>
    <dbReference type="NCBI Taxonomy" id="76629"/>
    <lineage>
        <taxon>Bacteria</taxon>
        <taxon>Bacillati</taxon>
        <taxon>Mycoplasmatota</taxon>
        <taxon>Mycoplasmoidales</taxon>
        <taxon>Metamycoplasmataceae</taxon>
        <taxon>Mycoplasmopsis</taxon>
    </lineage>
</organism>
<keyword evidence="5 12" id="KW-0436">Ligase</keyword>
<comment type="catalytic activity">
    <reaction evidence="10 12">
        <text>tRNA(Sec) + L-serine + ATP = L-seryl-tRNA(Sec) + AMP + diphosphate + H(+)</text>
        <dbReference type="Rhea" id="RHEA:42580"/>
        <dbReference type="Rhea" id="RHEA-COMP:9742"/>
        <dbReference type="Rhea" id="RHEA-COMP:10128"/>
        <dbReference type="ChEBI" id="CHEBI:15378"/>
        <dbReference type="ChEBI" id="CHEBI:30616"/>
        <dbReference type="ChEBI" id="CHEBI:33019"/>
        <dbReference type="ChEBI" id="CHEBI:33384"/>
        <dbReference type="ChEBI" id="CHEBI:78442"/>
        <dbReference type="ChEBI" id="CHEBI:78533"/>
        <dbReference type="ChEBI" id="CHEBI:456215"/>
        <dbReference type="EC" id="6.1.1.11"/>
    </reaction>
</comment>
<dbReference type="InterPro" id="IPR002314">
    <property type="entry name" value="aa-tRNA-synt_IIb"/>
</dbReference>
<comment type="domain">
    <text evidence="12">Consists of two distinct domains, a catalytic core and a N-terminal extension that is involved in tRNA binding.</text>
</comment>
<dbReference type="UniPathway" id="UPA00906">
    <property type="reaction ID" value="UER00895"/>
</dbReference>
<dbReference type="Gene3D" id="1.10.287.40">
    <property type="entry name" value="Serine-tRNA synthetase, tRNA binding domain"/>
    <property type="match status" value="1"/>
</dbReference>
<dbReference type="PROSITE" id="PS50862">
    <property type="entry name" value="AA_TRNA_LIGASE_II"/>
    <property type="match status" value="1"/>
</dbReference>
<evidence type="ECO:0000256" key="6">
    <source>
        <dbReference type="ARBA" id="ARBA00022741"/>
    </source>
</evidence>
<evidence type="ECO:0000313" key="17">
    <source>
        <dbReference type="EMBL" id="VEU72960.1"/>
    </source>
</evidence>
<evidence type="ECO:0000256" key="13">
    <source>
        <dbReference type="PIRSR" id="PIRSR001529-1"/>
    </source>
</evidence>
<dbReference type="Gene3D" id="3.30.930.10">
    <property type="entry name" value="Bira Bifunctional Protein, Domain 2"/>
    <property type="match status" value="1"/>
</dbReference>
<dbReference type="HAMAP" id="MF_00176">
    <property type="entry name" value="Ser_tRNA_synth_type1"/>
    <property type="match status" value="1"/>
</dbReference>
<gene>
    <name evidence="12 17" type="primary">serS</name>
    <name evidence="17" type="ORF">NCTC10186_00447</name>
</gene>
<evidence type="ECO:0000259" key="16">
    <source>
        <dbReference type="PROSITE" id="PS50862"/>
    </source>
</evidence>
<evidence type="ECO:0000256" key="12">
    <source>
        <dbReference type="HAMAP-Rule" id="MF_00176"/>
    </source>
</evidence>
<dbReference type="RefSeq" id="WP_119572298.1">
    <property type="nucleotide sequence ID" value="NZ_LR215031.1"/>
</dbReference>
<evidence type="ECO:0000256" key="2">
    <source>
        <dbReference type="ARBA" id="ARBA00005045"/>
    </source>
</evidence>
<keyword evidence="9 12" id="KW-0030">Aminoacyl-tRNA synthetase</keyword>
<evidence type="ECO:0000313" key="18">
    <source>
        <dbReference type="Proteomes" id="UP000289862"/>
    </source>
</evidence>
<evidence type="ECO:0000256" key="11">
    <source>
        <dbReference type="ARBA" id="ARBA00048823"/>
    </source>
</evidence>
<accession>A0A449AZM0</accession>
<name>A0A449AZM0_9BACT</name>
<dbReference type="InterPro" id="IPR010978">
    <property type="entry name" value="tRNA-bd_arm"/>
</dbReference>
<dbReference type="SUPFAM" id="SSF46589">
    <property type="entry name" value="tRNA-binding arm"/>
    <property type="match status" value="1"/>
</dbReference>
<feature type="binding site" evidence="12 14">
    <location>
        <begin position="349"/>
        <end position="352"/>
    </location>
    <ligand>
        <name>ATP</name>
        <dbReference type="ChEBI" id="CHEBI:30616"/>
    </ligand>
</feature>
<comment type="caution">
    <text evidence="12">Lacks conserved residue(s) required for the propagation of feature annotation.</text>
</comment>
<keyword evidence="18" id="KW-1185">Reference proteome</keyword>
<dbReference type="InterPro" id="IPR033729">
    <property type="entry name" value="SerRS_core"/>
</dbReference>
<dbReference type="Pfam" id="PF00587">
    <property type="entry name" value="tRNA-synt_2b"/>
    <property type="match status" value="1"/>
</dbReference>
<dbReference type="CDD" id="cd00770">
    <property type="entry name" value="SerRS_core"/>
    <property type="match status" value="1"/>
</dbReference>
<feature type="binding site" evidence="12 13">
    <location>
        <position position="285"/>
    </location>
    <ligand>
        <name>L-serine</name>
        <dbReference type="ChEBI" id="CHEBI:33384"/>
    </ligand>
</feature>
<feature type="coiled-coil region" evidence="15">
    <location>
        <begin position="69"/>
        <end position="103"/>
    </location>
</feature>
<evidence type="ECO:0000256" key="5">
    <source>
        <dbReference type="ARBA" id="ARBA00022598"/>
    </source>
</evidence>
<dbReference type="PIRSF" id="PIRSF001529">
    <property type="entry name" value="Ser-tRNA-synth_IIa"/>
    <property type="match status" value="1"/>
</dbReference>
<dbReference type="AlphaFoldDB" id="A0A449AZM0"/>
<dbReference type="InterPro" id="IPR002317">
    <property type="entry name" value="Ser-tRNA-ligase_type_1"/>
</dbReference>
<proteinExistence type="inferred from homology"/>
<comment type="subunit">
    <text evidence="12">Homodimer. The tRNA molecule binds across the dimer.</text>
</comment>
<comment type="catalytic activity">
    <reaction evidence="11 12">
        <text>tRNA(Ser) + L-serine + ATP = L-seryl-tRNA(Ser) + AMP + diphosphate + H(+)</text>
        <dbReference type="Rhea" id="RHEA:12292"/>
        <dbReference type="Rhea" id="RHEA-COMP:9669"/>
        <dbReference type="Rhea" id="RHEA-COMP:9703"/>
        <dbReference type="ChEBI" id="CHEBI:15378"/>
        <dbReference type="ChEBI" id="CHEBI:30616"/>
        <dbReference type="ChEBI" id="CHEBI:33019"/>
        <dbReference type="ChEBI" id="CHEBI:33384"/>
        <dbReference type="ChEBI" id="CHEBI:78442"/>
        <dbReference type="ChEBI" id="CHEBI:78533"/>
        <dbReference type="ChEBI" id="CHEBI:456215"/>
        <dbReference type="EC" id="6.1.1.11"/>
    </reaction>
</comment>
<comment type="subcellular location">
    <subcellularLocation>
        <location evidence="1 12">Cytoplasm</location>
    </subcellularLocation>
</comment>
<dbReference type="GO" id="GO:0016260">
    <property type="term" value="P:selenocysteine biosynthetic process"/>
    <property type="evidence" value="ECO:0007669"/>
    <property type="project" value="UniProtKB-UniRule"/>
</dbReference>
<feature type="binding site" evidence="13">
    <location>
        <position position="262"/>
    </location>
    <ligand>
        <name>L-serine</name>
        <dbReference type="ChEBI" id="CHEBI:33384"/>
    </ligand>
</feature>
<dbReference type="Pfam" id="PF02403">
    <property type="entry name" value="Seryl_tRNA_N"/>
    <property type="match status" value="1"/>
</dbReference>
<keyword evidence="15" id="KW-0175">Coiled coil</keyword>
<comment type="function">
    <text evidence="12">Catalyzes the attachment of serine to tRNA(Ser). Is also able to aminoacylate tRNA(Sec) with serine, to form the misacylated tRNA L-seryl-tRNA(Sec), which will be further converted into selenocysteinyl-tRNA(Sec).</text>
</comment>
<keyword evidence="8 12" id="KW-0648">Protein biosynthesis</keyword>
<dbReference type="PANTHER" id="PTHR43697">
    <property type="entry name" value="SERYL-TRNA SYNTHETASE"/>
    <property type="match status" value="1"/>
</dbReference>
<dbReference type="GO" id="GO:0004828">
    <property type="term" value="F:serine-tRNA ligase activity"/>
    <property type="evidence" value="ECO:0007669"/>
    <property type="project" value="UniProtKB-UniRule"/>
</dbReference>
<protein>
    <recommendedName>
        <fullName evidence="12">Serine--tRNA ligase</fullName>
        <ecNumber evidence="12">6.1.1.11</ecNumber>
    </recommendedName>
    <alternativeName>
        <fullName evidence="12">Seryl-tRNA synthetase</fullName>
        <shortName evidence="12">SerRS</shortName>
    </alternativeName>
    <alternativeName>
        <fullName evidence="12">Seryl-tRNA(Ser/Sec) synthetase</fullName>
    </alternativeName>
</protein>
<keyword evidence="6 12" id="KW-0547">Nucleotide-binding</keyword>
<evidence type="ECO:0000256" key="15">
    <source>
        <dbReference type="SAM" id="Coils"/>
    </source>
</evidence>
<dbReference type="Proteomes" id="UP000289862">
    <property type="component" value="Chromosome"/>
</dbReference>
<feature type="binding site" evidence="12">
    <location>
        <begin position="232"/>
        <end position="234"/>
    </location>
    <ligand>
        <name>L-serine</name>
        <dbReference type="ChEBI" id="CHEBI:33384"/>
    </ligand>
</feature>
<dbReference type="InterPro" id="IPR015866">
    <property type="entry name" value="Ser-tRNA-synth_1_N"/>
</dbReference>
<reference evidence="17 18" key="1">
    <citation type="submission" date="2019-01" db="EMBL/GenBank/DDBJ databases">
        <authorList>
            <consortium name="Pathogen Informatics"/>
        </authorList>
    </citation>
    <scope>NUCLEOTIDE SEQUENCE [LARGE SCALE GENOMIC DNA]</scope>
    <source>
        <strain evidence="17 18">NCTC10186</strain>
    </source>
</reference>
<comment type="pathway">
    <text evidence="2 12">Aminoacyl-tRNA biosynthesis; selenocysteinyl-tRNA(Sec) biosynthesis; L-seryl-tRNA(Sec) from L-serine and tRNA(Sec): step 1/1.</text>
</comment>
<feature type="domain" description="Aminoacyl-transfer RNA synthetases class-II family profile" evidence="16">
    <location>
        <begin position="172"/>
        <end position="409"/>
    </location>
</feature>
<feature type="binding site" evidence="13">
    <location>
        <position position="382"/>
    </location>
    <ligand>
        <name>L-serine</name>
        <dbReference type="ChEBI" id="CHEBI:33384"/>
    </ligand>
</feature>
<dbReference type="SUPFAM" id="SSF55681">
    <property type="entry name" value="Class II aaRS and biotin synthetases"/>
    <property type="match status" value="1"/>
</dbReference>
<evidence type="ECO:0000256" key="8">
    <source>
        <dbReference type="ARBA" id="ARBA00022917"/>
    </source>
</evidence>
<dbReference type="InterPro" id="IPR045864">
    <property type="entry name" value="aa-tRNA-synth_II/BPL/LPL"/>
</dbReference>
<dbReference type="PRINTS" id="PR00981">
    <property type="entry name" value="TRNASYNTHSER"/>
</dbReference>
<dbReference type="NCBIfam" id="TIGR00414">
    <property type="entry name" value="serS"/>
    <property type="match status" value="1"/>
</dbReference>
<feature type="binding site" evidence="13">
    <location>
        <position position="232"/>
    </location>
    <ligand>
        <name>L-serine</name>
        <dbReference type="ChEBI" id="CHEBI:33384"/>
    </ligand>
</feature>
<dbReference type="PANTHER" id="PTHR43697:SF1">
    <property type="entry name" value="SERINE--TRNA LIGASE"/>
    <property type="match status" value="1"/>
</dbReference>
<evidence type="ECO:0000256" key="1">
    <source>
        <dbReference type="ARBA" id="ARBA00004496"/>
    </source>
</evidence>
<keyword evidence="4 12" id="KW-0963">Cytoplasm</keyword>
<evidence type="ECO:0000256" key="10">
    <source>
        <dbReference type="ARBA" id="ARBA00047929"/>
    </source>
</evidence>
<feature type="binding site" evidence="12 14">
    <location>
        <begin position="262"/>
        <end position="264"/>
    </location>
    <ligand>
        <name>ATP</name>
        <dbReference type="ChEBI" id="CHEBI:30616"/>
    </ligand>
</feature>
<dbReference type="OrthoDB" id="9804647at2"/>
<evidence type="ECO:0000256" key="9">
    <source>
        <dbReference type="ARBA" id="ARBA00023146"/>
    </source>
</evidence>
<dbReference type="GO" id="GO:0005524">
    <property type="term" value="F:ATP binding"/>
    <property type="evidence" value="ECO:0007669"/>
    <property type="project" value="UniProtKB-UniRule"/>
</dbReference>
<dbReference type="KEGG" id="mgal:NCTC10186_00447"/>
<evidence type="ECO:0000256" key="3">
    <source>
        <dbReference type="ARBA" id="ARBA00010728"/>
    </source>
</evidence>
<dbReference type="EMBL" id="LR215031">
    <property type="protein sequence ID" value="VEU72960.1"/>
    <property type="molecule type" value="Genomic_DNA"/>
</dbReference>
<comment type="similarity">
    <text evidence="3 12">Belongs to the class-II aminoacyl-tRNA synthetase family. Type-1 seryl-tRNA synthetase subfamily.</text>
</comment>
<evidence type="ECO:0000256" key="4">
    <source>
        <dbReference type="ARBA" id="ARBA00022490"/>
    </source>
</evidence>
<dbReference type="GO" id="GO:0005737">
    <property type="term" value="C:cytoplasm"/>
    <property type="evidence" value="ECO:0007669"/>
    <property type="project" value="UniProtKB-SubCell"/>
</dbReference>
<dbReference type="EC" id="6.1.1.11" evidence="12"/>
<dbReference type="GO" id="GO:0006434">
    <property type="term" value="P:seryl-tRNA aminoacylation"/>
    <property type="evidence" value="ECO:0007669"/>
    <property type="project" value="UniProtKB-UniRule"/>
</dbReference>
<keyword evidence="7 12" id="KW-0067">ATP-binding</keyword>